<evidence type="ECO:0008006" key="2">
    <source>
        <dbReference type="Google" id="ProtNLM"/>
    </source>
</evidence>
<organism evidence="1">
    <name type="scientific">uncultured bacterium HB1-2</name>
    <dbReference type="NCBI Taxonomy" id="138996"/>
    <lineage>
        <taxon>Bacteria</taxon>
        <taxon>environmental samples</taxon>
    </lineage>
</organism>
<reference evidence="1" key="1">
    <citation type="journal article" date="2001" name="Appl. Environ. Microbiol.">
        <title>Gene cassette PCR: sequence-independent recovery of entire genes from environmental DNA.</title>
        <authorList>
            <person name="Stokes H.W."/>
            <person name="Holmes A.J."/>
            <person name="Nield B.S."/>
            <person name="Holley M.P."/>
            <person name="Nevalainen K.M."/>
            <person name="Mabbutt B.C."/>
            <person name="Gillings M.R."/>
        </authorList>
    </citation>
    <scope>NUCLEOTIDE SEQUENCE</scope>
</reference>
<dbReference type="EMBL" id="AF265268">
    <property type="protein sequence ID" value="AAK01330.1"/>
    <property type="molecule type" value="Genomic_DNA"/>
</dbReference>
<proteinExistence type="predicted"/>
<name>Q99IZ2_9BACT</name>
<sequence>MAFSEIEAARYRKVLGSFIEKHRPPPHIRPELDLGFHLSSQSIEIFERRPRWRGAPGEFMENSVAKATFVKARALWKVFWKRADLQWHPYPPMPQVGSLEKFLQLVAEDKHACFFG</sequence>
<evidence type="ECO:0000313" key="1">
    <source>
        <dbReference type="EMBL" id="AAK01330.1"/>
    </source>
</evidence>
<dbReference type="InterPro" id="IPR021388">
    <property type="entry name" value="DUF3024"/>
</dbReference>
<dbReference type="AlphaFoldDB" id="Q99IZ2"/>
<accession>Q99IZ2</accession>
<protein>
    <recommendedName>
        <fullName evidence="2">DUF3024 domain-containing protein</fullName>
    </recommendedName>
</protein>
<dbReference type="Pfam" id="PF11225">
    <property type="entry name" value="DUF3024"/>
    <property type="match status" value="1"/>
</dbReference>